<dbReference type="PANTHER" id="PTHR10458">
    <property type="entry name" value="PEPTIDE DEFORMYLASE"/>
    <property type="match status" value="1"/>
</dbReference>
<dbReference type="Pfam" id="PF01327">
    <property type="entry name" value="Pep_deformylase"/>
    <property type="match status" value="1"/>
</dbReference>
<dbReference type="InterPro" id="IPR023635">
    <property type="entry name" value="Peptide_deformylase"/>
</dbReference>
<evidence type="ECO:0000256" key="5">
    <source>
        <dbReference type="ARBA" id="ARBA00037114"/>
    </source>
</evidence>
<evidence type="ECO:0000256" key="1">
    <source>
        <dbReference type="ARBA" id="ARBA00010759"/>
    </source>
</evidence>
<dbReference type="SUPFAM" id="SSF56420">
    <property type="entry name" value="Peptide deformylase"/>
    <property type="match status" value="1"/>
</dbReference>
<dbReference type="GO" id="GO:0042586">
    <property type="term" value="F:peptide deformylase activity"/>
    <property type="evidence" value="ECO:0007669"/>
    <property type="project" value="InterPro"/>
</dbReference>
<dbReference type="NCBIfam" id="NF001159">
    <property type="entry name" value="PRK00150.1-3"/>
    <property type="match status" value="1"/>
</dbReference>
<reference evidence="6" key="1">
    <citation type="submission" date="2020-05" db="EMBL/GenBank/DDBJ databases">
        <authorList>
            <person name="Chiriac C."/>
            <person name="Salcher M."/>
            <person name="Ghai R."/>
            <person name="Kavagutti S V."/>
        </authorList>
    </citation>
    <scope>NUCLEOTIDE SEQUENCE</scope>
</reference>
<keyword evidence="4" id="KW-0648">Protein biosynthesis</keyword>
<name>A0A6J7KAK6_9ZZZZ</name>
<organism evidence="6">
    <name type="scientific">freshwater metagenome</name>
    <dbReference type="NCBI Taxonomy" id="449393"/>
    <lineage>
        <taxon>unclassified sequences</taxon>
        <taxon>metagenomes</taxon>
        <taxon>ecological metagenomes</taxon>
    </lineage>
</organism>
<evidence type="ECO:0000256" key="4">
    <source>
        <dbReference type="ARBA" id="ARBA00022917"/>
    </source>
</evidence>
<evidence type="ECO:0000256" key="3">
    <source>
        <dbReference type="ARBA" id="ARBA00022801"/>
    </source>
</evidence>
<dbReference type="GO" id="GO:0006412">
    <property type="term" value="P:translation"/>
    <property type="evidence" value="ECO:0007669"/>
    <property type="project" value="UniProtKB-KW"/>
</dbReference>
<gene>
    <name evidence="6" type="ORF">UFOPK3773_01423</name>
    <name evidence="7" type="ORF">UFOPK3992_02009</name>
</gene>
<dbReference type="InterPro" id="IPR036821">
    <property type="entry name" value="Peptide_deformylase_sf"/>
</dbReference>
<evidence type="ECO:0000313" key="6">
    <source>
        <dbReference type="EMBL" id="CAB4951322.1"/>
    </source>
</evidence>
<sequence>MSIKPVRLFGDPVLTTPAATVVDFDKQLRLLVKDLIDTMFDAPGSGLAAPQIGVSLRVFSYWVDDEVGYLVNPSLELSEDIHEGEEGCLSIPGLSWETRRAMSVVATGMNMHGEPVVVEGSELLSRVVQHETDHLDGILFVDRLDVETRKLAMKEIREAEWFGFQSPEVRMSPHRVSSLWL</sequence>
<dbReference type="NCBIfam" id="TIGR00079">
    <property type="entry name" value="pept_deformyl"/>
    <property type="match status" value="1"/>
</dbReference>
<dbReference type="PANTHER" id="PTHR10458:SF2">
    <property type="entry name" value="PEPTIDE DEFORMYLASE, MITOCHONDRIAL"/>
    <property type="match status" value="1"/>
</dbReference>
<protein>
    <submittedName>
        <fullName evidence="6">Unannotated protein</fullName>
    </submittedName>
</protein>
<dbReference type="PIRSF" id="PIRSF004749">
    <property type="entry name" value="Pep_def"/>
    <property type="match status" value="1"/>
</dbReference>
<dbReference type="EMBL" id="CAFBNF010000171">
    <property type="protein sequence ID" value="CAB4951322.1"/>
    <property type="molecule type" value="Genomic_DNA"/>
</dbReference>
<dbReference type="EMBL" id="CAFBOZ010000371">
    <property type="protein sequence ID" value="CAB5026203.1"/>
    <property type="molecule type" value="Genomic_DNA"/>
</dbReference>
<dbReference type="AlphaFoldDB" id="A0A6J7KAK6"/>
<dbReference type="HAMAP" id="MF_00163">
    <property type="entry name" value="Pep_deformylase"/>
    <property type="match status" value="1"/>
</dbReference>
<accession>A0A6J7KAK6</accession>
<dbReference type="GO" id="GO:0046872">
    <property type="term" value="F:metal ion binding"/>
    <property type="evidence" value="ECO:0007669"/>
    <property type="project" value="UniProtKB-KW"/>
</dbReference>
<comment type="function">
    <text evidence="5">Removes the formyl group from the N-terminal Met of newly synthesized proteins.</text>
</comment>
<keyword evidence="3" id="KW-0378">Hydrolase</keyword>
<dbReference type="Gene3D" id="3.90.45.10">
    <property type="entry name" value="Peptide deformylase"/>
    <property type="match status" value="1"/>
</dbReference>
<proteinExistence type="inferred from homology"/>
<keyword evidence="2" id="KW-0479">Metal-binding</keyword>
<dbReference type="PRINTS" id="PR01576">
    <property type="entry name" value="PDEFORMYLASE"/>
</dbReference>
<comment type="similarity">
    <text evidence="1">Belongs to the polypeptide deformylase family.</text>
</comment>
<evidence type="ECO:0000313" key="7">
    <source>
        <dbReference type="EMBL" id="CAB5026203.1"/>
    </source>
</evidence>
<dbReference type="CDD" id="cd00487">
    <property type="entry name" value="Pep_deformylase"/>
    <property type="match status" value="1"/>
</dbReference>
<evidence type="ECO:0000256" key="2">
    <source>
        <dbReference type="ARBA" id="ARBA00022723"/>
    </source>
</evidence>